<keyword evidence="4" id="KW-1185">Reference proteome</keyword>
<dbReference type="AlphaFoldDB" id="A0A485LNS1"/>
<accession>A0A485LNS1</accession>
<gene>
    <name evidence="3" type="primary">Aste57867_23867</name>
    <name evidence="2" type="ORF">As57867_023794</name>
    <name evidence="3" type="ORF">ASTE57867_23867</name>
</gene>
<evidence type="ECO:0000313" key="3">
    <source>
        <dbReference type="EMBL" id="VFU00510.1"/>
    </source>
</evidence>
<reference evidence="2" key="2">
    <citation type="submission" date="2019-06" db="EMBL/GenBank/DDBJ databases">
        <title>Genomics analysis of Aphanomyces spp. identifies a new class of oomycete effector associated with host adaptation.</title>
        <authorList>
            <person name="Gaulin E."/>
        </authorList>
    </citation>
    <scope>NUCLEOTIDE SEQUENCE</scope>
    <source>
        <strain evidence="2">CBS 578.67</strain>
    </source>
</reference>
<sequence length="246" mass="25898">MVLPAPDTHVPAEASEAPQKKPMSQAQLILEDIAAEFTAKRAAGLVPTKPVPARALLWEEMARQKSRSGSRKGCLFGRDGEEKCSCMSFCQSYADKGSIICVQCGHGAPWHKIVGGERITDMVSIVESMNLDEDYDSQLDSLYSEFGSEMSESDDDEDISNEVARPFGKQGSAPAFGMASFGRPSTLKSGGGGGRGSDLGLLLHSGGSGGDEIADALLRGLAQSTGKKGASKQSSSSLVYSNVSQL</sequence>
<dbReference type="OrthoDB" id="162063at2759"/>
<evidence type="ECO:0000313" key="4">
    <source>
        <dbReference type="Proteomes" id="UP000332933"/>
    </source>
</evidence>
<evidence type="ECO:0000256" key="1">
    <source>
        <dbReference type="SAM" id="MobiDB-lite"/>
    </source>
</evidence>
<proteinExistence type="predicted"/>
<name>A0A485LNS1_9STRA</name>
<feature type="region of interest" description="Disordered" evidence="1">
    <location>
        <begin position="224"/>
        <end position="246"/>
    </location>
</feature>
<feature type="region of interest" description="Disordered" evidence="1">
    <location>
        <begin position="1"/>
        <end position="23"/>
    </location>
</feature>
<organism evidence="3 4">
    <name type="scientific">Aphanomyces stellatus</name>
    <dbReference type="NCBI Taxonomy" id="120398"/>
    <lineage>
        <taxon>Eukaryota</taxon>
        <taxon>Sar</taxon>
        <taxon>Stramenopiles</taxon>
        <taxon>Oomycota</taxon>
        <taxon>Saprolegniomycetes</taxon>
        <taxon>Saprolegniales</taxon>
        <taxon>Verrucalvaceae</taxon>
        <taxon>Aphanomyces</taxon>
    </lineage>
</organism>
<dbReference type="EMBL" id="VJMH01007320">
    <property type="protein sequence ID" value="KAF0684137.1"/>
    <property type="molecule type" value="Genomic_DNA"/>
</dbReference>
<dbReference type="EMBL" id="CAADRA010007346">
    <property type="protein sequence ID" value="VFU00510.1"/>
    <property type="molecule type" value="Genomic_DNA"/>
</dbReference>
<reference evidence="3 4" key="1">
    <citation type="submission" date="2019-03" db="EMBL/GenBank/DDBJ databases">
        <authorList>
            <person name="Gaulin E."/>
            <person name="Dumas B."/>
        </authorList>
    </citation>
    <scope>NUCLEOTIDE SEQUENCE [LARGE SCALE GENOMIC DNA]</scope>
    <source>
        <strain evidence="3">CBS 568.67</strain>
    </source>
</reference>
<protein>
    <submittedName>
        <fullName evidence="3">Aste57867_23867 protein</fullName>
    </submittedName>
</protein>
<evidence type="ECO:0000313" key="2">
    <source>
        <dbReference type="EMBL" id="KAF0684137.1"/>
    </source>
</evidence>
<dbReference type="Proteomes" id="UP000332933">
    <property type="component" value="Unassembled WGS sequence"/>
</dbReference>